<gene>
    <name evidence="2" type="ORF">AVCANL283_08475</name>
</gene>
<evidence type="ECO:0000256" key="1">
    <source>
        <dbReference type="SAM" id="SignalP"/>
    </source>
</evidence>
<organism evidence="2 3">
    <name type="scientific">Campylobacter canadensis</name>
    <dbReference type="NCBI Taxonomy" id="449520"/>
    <lineage>
        <taxon>Bacteria</taxon>
        <taxon>Pseudomonadati</taxon>
        <taxon>Campylobacterota</taxon>
        <taxon>Epsilonproteobacteria</taxon>
        <taxon>Campylobacterales</taxon>
        <taxon>Campylobacteraceae</taxon>
        <taxon>Campylobacter</taxon>
    </lineage>
</organism>
<feature type="chain" id="PRO_5045525188" description="Beta-lactamase" evidence="1">
    <location>
        <begin position="22"/>
        <end position="234"/>
    </location>
</feature>
<name>A0ABS7WTL7_9BACT</name>
<dbReference type="EMBL" id="JACGBB010000034">
    <property type="protein sequence ID" value="MBZ7988124.1"/>
    <property type="molecule type" value="Genomic_DNA"/>
</dbReference>
<reference evidence="2 3" key="1">
    <citation type="submission" date="2020-07" db="EMBL/GenBank/DDBJ databases">
        <title>Transfer of Campylobacter canadensis to the novel genus Avispirillum gen. nov., that also includes two novel species recovered from migratory waterfowl: Avispirillum anseris sp. nov. and Avispirillum brantae sp. nov.</title>
        <authorList>
            <person name="Miller W.G."/>
            <person name="Chapman M.H."/>
            <person name="Yee E."/>
            <person name="Inglis G.D."/>
        </authorList>
    </citation>
    <scope>NUCLEOTIDE SEQUENCE [LARGE SCALE GENOMIC DNA]</scope>
    <source>
        <strain evidence="2 3">L283</strain>
    </source>
</reference>
<accession>A0ABS7WTL7</accession>
<keyword evidence="3" id="KW-1185">Reference proteome</keyword>
<comment type="caution">
    <text evidence="2">The sequence shown here is derived from an EMBL/GenBank/DDBJ whole genome shotgun (WGS) entry which is preliminary data.</text>
</comment>
<keyword evidence="1" id="KW-0732">Signal</keyword>
<proteinExistence type="predicted"/>
<dbReference type="SUPFAM" id="SSF81901">
    <property type="entry name" value="HCP-like"/>
    <property type="match status" value="1"/>
</dbReference>
<protein>
    <recommendedName>
        <fullName evidence="4">Beta-lactamase</fullName>
    </recommendedName>
</protein>
<feature type="signal peptide" evidence="1">
    <location>
        <begin position="1"/>
        <end position="21"/>
    </location>
</feature>
<dbReference type="Proteomes" id="UP000786183">
    <property type="component" value="Unassembled WGS sequence"/>
</dbReference>
<evidence type="ECO:0008006" key="4">
    <source>
        <dbReference type="Google" id="ProtNLM"/>
    </source>
</evidence>
<evidence type="ECO:0000313" key="3">
    <source>
        <dbReference type="Proteomes" id="UP000786183"/>
    </source>
</evidence>
<sequence length="234" mass="26740">MKRLFLLFSAMFLYANSPANEALELAKVDDFLKSLNKCSNYDYKACNNLENYTFNLESKIINSYMQTLCDSKNKAACYFISASKADAKSDLFSLCKDNFHLACTSVVIRYSKDINDALSVLNAQCLSDKNYHSCYESAKIYSSILDSENTIKYSSKSCVKNSFAACRLQAQALEQANKDKDSLRLYDKTCSKKDFYSCIKLFNFYKAQNNTKYMVKYLKEACNIKDFQACSLLK</sequence>
<evidence type="ECO:0000313" key="2">
    <source>
        <dbReference type="EMBL" id="MBZ7988124.1"/>
    </source>
</evidence>
<dbReference type="RefSeq" id="WP_224325580.1">
    <property type="nucleotide sequence ID" value="NZ_JACGBB010000034.1"/>
</dbReference>